<evidence type="ECO:0000256" key="11">
    <source>
        <dbReference type="ARBA" id="ARBA00043671"/>
    </source>
</evidence>
<name>A0A1Y4PMG1_BACOV</name>
<dbReference type="GO" id="GO:0034417">
    <property type="term" value="F:bisphosphoglycerate 3-phosphatase activity"/>
    <property type="evidence" value="ECO:0007669"/>
    <property type="project" value="UniProtKB-EC"/>
</dbReference>
<dbReference type="Pfam" id="PF00328">
    <property type="entry name" value="His_Phos_2"/>
    <property type="match status" value="1"/>
</dbReference>
<gene>
    <name evidence="14" type="ORF">DW206_19515</name>
</gene>
<dbReference type="PANTHER" id="PTHR20963:SF8">
    <property type="entry name" value="MULTIPLE INOSITOL POLYPHOSPHATE PHOSPHATASE 1"/>
    <property type="match status" value="1"/>
</dbReference>
<comment type="caution">
    <text evidence="14">The sequence shown here is derived from an EMBL/GenBank/DDBJ whole genome shotgun (WGS) entry which is preliminary data.</text>
</comment>
<dbReference type="Gene3D" id="3.40.50.1240">
    <property type="entry name" value="Phosphoglycerate mutase-like"/>
    <property type="match status" value="1"/>
</dbReference>
<evidence type="ECO:0000256" key="10">
    <source>
        <dbReference type="ARBA" id="ARBA00043668"/>
    </source>
</evidence>
<organism evidence="14 15">
    <name type="scientific">Bacteroides ovatus</name>
    <dbReference type="NCBI Taxonomy" id="28116"/>
    <lineage>
        <taxon>Bacteria</taxon>
        <taxon>Pseudomonadati</taxon>
        <taxon>Bacteroidota</taxon>
        <taxon>Bacteroidia</taxon>
        <taxon>Bacteroidales</taxon>
        <taxon>Bacteroidaceae</taxon>
        <taxon>Bacteroides</taxon>
    </lineage>
</organism>
<evidence type="ECO:0000313" key="15">
    <source>
        <dbReference type="Proteomes" id="UP000283329"/>
    </source>
</evidence>
<evidence type="ECO:0000256" key="7">
    <source>
        <dbReference type="ARBA" id="ARBA00022801"/>
    </source>
</evidence>
<sequence>MKRFILLTILCCLVLSISAQIARDEIFEDIHRSAANHYAYPDPHFTMTAPPKGYKPFYLSHYARHGSRYRVNPDDYTKPLAILREAEKDGVLTDLGKKALWLVDSLARGAENRYGDLTPLGARQHRGIARRMYNNFPEVFQGAAEVDARSTTVIRCILSMTAECLQLQSLNPELRIKDEATSYDMYYMNYGNEYFKKKRQEDEVIAVKAAFRKEHLHPERLMKSLFNNDNYVKWKVDAGKLMSYLFELAAITQSHDTDLDLYSLFTKEECYDLWLISNLNWYIDYGPSPLTQGKMPYVEANLLENILNTADTCVVKKENSATLRFGHETCLLPLACLLELGDCAYQTTDINKLSDIWRNYRIFPKACNIQFVFYRKKGNDNILVKILLNEQEMKLPLASELVPYYHWEEVERYYRNKLATFVH</sequence>
<evidence type="ECO:0000256" key="3">
    <source>
        <dbReference type="ARBA" id="ARBA00012976"/>
    </source>
</evidence>
<accession>A0A1Y4PMG1</accession>
<evidence type="ECO:0000256" key="6">
    <source>
        <dbReference type="ARBA" id="ARBA00022729"/>
    </source>
</evidence>
<evidence type="ECO:0000256" key="13">
    <source>
        <dbReference type="ARBA" id="ARBA00043832"/>
    </source>
</evidence>
<dbReference type="InterPro" id="IPR000560">
    <property type="entry name" value="His_Pase_clade-2"/>
</dbReference>
<proteinExistence type="inferred from homology"/>
<dbReference type="SUPFAM" id="SSF53254">
    <property type="entry name" value="Phosphoglycerate mutase-like"/>
    <property type="match status" value="1"/>
</dbReference>
<keyword evidence="8" id="KW-0472">Membrane</keyword>
<dbReference type="AlphaFoldDB" id="A0A1Y4PMG1"/>
<evidence type="ECO:0000256" key="8">
    <source>
        <dbReference type="ARBA" id="ARBA00023136"/>
    </source>
</evidence>
<comment type="subcellular location">
    <subcellularLocation>
        <location evidence="1">Membrane</location>
    </subcellularLocation>
</comment>
<comment type="catalytic activity">
    <reaction evidence="11">
        <text>1D-myo-inositol 1,2,4,5,6-pentakisphosphate + H2O = 1D-myo-inositol 1,2,5,6-tetrakisphosphate + phosphate</text>
        <dbReference type="Rhea" id="RHEA:77115"/>
        <dbReference type="ChEBI" id="CHEBI:15377"/>
        <dbReference type="ChEBI" id="CHEBI:43474"/>
        <dbReference type="ChEBI" id="CHEBI:57798"/>
        <dbReference type="ChEBI" id="CHEBI:195535"/>
        <dbReference type="EC" id="3.1.3.62"/>
    </reaction>
    <physiologicalReaction direction="left-to-right" evidence="11">
        <dbReference type="Rhea" id="RHEA:77116"/>
    </physiologicalReaction>
</comment>
<dbReference type="InterPro" id="IPR029033">
    <property type="entry name" value="His_PPase_superfam"/>
</dbReference>
<evidence type="ECO:0000256" key="12">
    <source>
        <dbReference type="ARBA" id="ARBA00043691"/>
    </source>
</evidence>
<dbReference type="EC" id="3.1.3.62" evidence="4"/>
<evidence type="ECO:0000256" key="2">
    <source>
        <dbReference type="ARBA" id="ARBA00008422"/>
    </source>
</evidence>
<comment type="catalytic activity">
    <reaction evidence="10">
        <text>1D-myo-inositol 1,2,5,6-tetrakisphosphate + H2O = 1D-myo-inositol 1,2,6-trisphosphate + phosphate</text>
        <dbReference type="Rhea" id="RHEA:77119"/>
        <dbReference type="ChEBI" id="CHEBI:15377"/>
        <dbReference type="ChEBI" id="CHEBI:43474"/>
        <dbReference type="ChEBI" id="CHEBI:195535"/>
        <dbReference type="ChEBI" id="CHEBI:195537"/>
        <dbReference type="EC" id="3.1.3.62"/>
    </reaction>
    <physiologicalReaction direction="left-to-right" evidence="10">
        <dbReference type="Rhea" id="RHEA:77120"/>
    </physiologicalReaction>
</comment>
<dbReference type="RefSeq" id="WP_004325428.1">
    <property type="nucleotide sequence ID" value="NZ_BAABYV010000001.1"/>
</dbReference>
<comment type="catalytic activity">
    <reaction evidence="12">
        <text>1D-myo-inositol hexakisphosphate + H2O = 1D-myo-inositol 1,2,4,5,6-pentakisphosphate + phosphate</text>
        <dbReference type="Rhea" id="RHEA:16989"/>
        <dbReference type="ChEBI" id="CHEBI:15377"/>
        <dbReference type="ChEBI" id="CHEBI:43474"/>
        <dbReference type="ChEBI" id="CHEBI:57798"/>
        <dbReference type="ChEBI" id="CHEBI:58130"/>
        <dbReference type="EC" id="3.1.3.62"/>
    </reaction>
    <physiologicalReaction direction="left-to-right" evidence="12">
        <dbReference type="Rhea" id="RHEA:16990"/>
    </physiologicalReaction>
</comment>
<evidence type="ECO:0000256" key="9">
    <source>
        <dbReference type="ARBA" id="ARBA00031642"/>
    </source>
</evidence>
<protein>
    <recommendedName>
        <fullName evidence="5">Multiple inositol polyphosphate phosphatase 1</fullName>
        <ecNumber evidence="4">3.1.3.62</ecNumber>
        <ecNumber evidence="3">3.1.3.80</ecNumber>
    </recommendedName>
    <alternativeName>
        <fullName evidence="9">2,3-bisphosphoglycerate 3-phosphatase</fullName>
    </alternativeName>
</protein>
<dbReference type="Proteomes" id="UP000283329">
    <property type="component" value="Unassembled WGS sequence"/>
</dbReference>
<evidence type="ECO:0000256" key="5">
    <source>
        <dbReference type="ARBA" id="ARBA00018097"/>
    </source>
</evidence>
<dbReference type="GO" id="GO:0016020">
    <property type="term" value="C:membrane"/>
    <property type="evidence" value="ECO:0007669"/>
    <property type="project" value="UniProtKB-SubCell"/>
</dbReference>
<keyword evidence="7" id="KW-0378">Hydrolase</keyword>
<evidence type="ECO:0000256" key="1">
    <source>
        <dbReference type="ARBA" id="ARBA00004370"/>
    </source>
</evidence>
<reference evidence="14 15" key="1">
    <citation type="submission" date="2018-08" db="EMBL/GenBank/DDBJ databases">
        <title>A genome reference for cultivated species of the human gut microbiota.</title>
        <authorList>
            <person name="Zou Y."/>
            <person name="Xue W."/>
            <person name="Luo G."/>
        </authorList>
    </citation>
    <scope>NUCLEOTIDE SEQUENCE [LARGE SCALE GENOMIC DNA]</scope>
    <source>
        <strain evidence="14 15">AM17-48</strain>
    </source>
</reference>
<dbReference type="PANTHER" id="PTHR20963">
    <property type="entry name" value="MULTIPLE INOSITOL POLYPHOSPHATE PHOSPHATASE-RELATED"/>
    <property type="match status" value="1"/>
</dbReference>
<evidence type="ECO:0000256" key="4">
    <source>
        <dbReference type="ARBA" id="ARBA00013040"/>
    </source>
</evidence>
<dbReference type="EC" id="3.1.3.80" evidence="3"/>
<keyword evidence="6" id="KW-0732">Signal</keyword>
<comment type="similarity">
    <text evidence="2">Belongs to the histidine acid phosphatase family. MINPP1 subfamily.</text>
</comment>
<evidence type="ECO:0000313" key="14">
    <source>
        <dbReference type="EMBL" id="RHH42137.1"/>
    </source>
</evidence>
<dbReference type="EMBL" id="QRJR01000024">
    <property type="protein sequence ID" value="RHH42137.1"/>
    <property type="molecule type" value="Genomic_DNA"/>
</dbReference>
<comment type="catalytic activity">
    <reaction evidence="13">
        <text>(2R)-2,3-bisphosphoglycerate + H2O = (2R)-2-phosphoglycerate + phosphate</text>
        <dbReference type="Rhea" id="RHEA:27381"/>
        <dbReference type="ChEBI" id="CHEBI:15377"/>
        <dbReference type="ChEBI" id="CHEBI:43474"/>
        <dbReference type="ChEBI" id="CHEBI:58248"/>
        <dbReference type="ChEBI" id="CHEBI:58289"/>
        <dbReference type="EC" id="3.1.3.80"/>
    </reaction>
    <physiologicalReaction direction="left-to-right" evidence="13">
        <dbReference type="Rhea" id="RHEA:27382"/>
    </physiologicalReaction>
</comment>